<proteinExistence type="predicted"/>
<reference evidence="1 2" key="1">
    <citation type="submission" date="2019-06" db="EMBL/GenBank/DDBJ databases">
        <title>Sequencing the genomes of 1000 actinobacteria strains.</title>
        <authorList>
            <person name="Klenk H.-P."/>
        </authorList>
    </citation>
    <scope>NUCLEOTIDE SEQUENCE [LARGE SCALE GENOMIC DNA]</scope>
    <source>
        <strain evidence="1 2">DSM 41695</strain>
    </source>
</reference>
<dbReference type="Proteomes" id="UP000316603">
    <property type="component" value="Unassembled WGS sequence"/>
</dbReference>
<dbReference type="AlphaFoldDB" id="A0A561TS20"/>
<comment type="caution">
    <text evidence="1">The sequence shown here is derived from an EMBL/GenBank/DDBJ whole genome shotgun (WGS) entry which is preliminary data.</text>
</comment>
<sequence length="72" mass="7970">MADVQHRAHLTWVEGPQMHLTVLADERAGEDDPNPASEGYWEADGGVRPLGMCRSAVFARRRQASSAADFHH</sequence>
<keyword evidence="2" id="KW-1185">Reference proteome</keyword>
<evidence type="ECO:0000313" key="2">
    <source>
        <dbReference type="Proteomes" id="UP000316603"/>
    </source>
</evidence>
<gene>
    <name evidence="1" type="ORF">FHX78_116953</name>
</gene>
<dbReference type="EMBL" id="VIWV01000001">
    <property type="protein sequence ID" value="TWF89904.1"/>
    <property type="molecule type" value="Genomic_DNA"/>
</dbReference>
<name>A0A561TS20_9ACTN</name>
<protein>
    <submittedName>
        <fullName evidence="1">Uncharacterized protein</fullName>
    </submittedName>
</protein>
<organism evidence="1 2">
    <name type="scientific">Streptomyces capillispiralis</name>
    <dbReference type="NCBI Taxonomy" id="68182"/>
    <lineage>
        <taxon>Bacteria</taxon>
        <taxon>Bacillati</taxon>
        <taxon>Actinomycetota</taxon>
        <taxon>Actinomycetes</taxon>
        <taxon>Kitasatosporales</taxon>
        <taxon>Streptomycetaceae</taxon>
        <taxon>Streptomyces</taxon>
    </lineage>
</organism>
<evidence type="ECO:0000313" key="1">
    <source>
        <dbReference type="EMBL" id="TWF89904.1"/>
    </source>
</evidence>
<accession>A0A561TS20</accession>